<dbReference type="EMBL" id="LR798243">
    <property type="protein sequence ID" value="CAB5214748.1"/>
    <property type="molecule type" value="Genomic_DNA"/>
</dbReference>
<keyword evidence="3 5" id="KW-0378">Hydrolase</keyword>
<reference evidence="7" key="1">
    <citation type="submission" date="2020-05" db="EMBL/GenBank/DDBJ databases">
        <authorList>
            <person name="Chiriac C."/>
            <person name="Salcher M."/>
            <person name="Ghai R."/>
            <person name="Kavagutti S V."/>
        </authorList>
    </citation>
    <scope>NUCLEOTIDE SEQUENCE</scope>
</reference>
<dbReference type="Gene3D" id="3.40.50.200">
    <property type="entry name" value="Peptidase S8/S53 domain"/>
    <property type="match status" value="1"/>
</dbReference>
<accession>A0A6J7WKE1</accession>
<dbReference type="PRINTS" id="PR00723">
    <property type="entry name" value="SUBTILISIN"/>
</dbReference>
<dbReference type="GO" id="GO:0006508">
    <property type="term" value="P:proteolysis"/>
    <property type="evidence" value="ECO:0007669"/>
    <property type="project" value="UniProtKB-KW"/>
</dbReference>
<protein>
    <submittedName>
        <fullName evidence="7">AprE Subtilisin-like serine proteases</fullName>
    </submittedName>
</protein>
<dbReference type="InterPro" id="IPR023827">
    <property type="entry name" value="Peptidase_S8_Asp-AS"/>
</dbReference>
<dbReference type="PANTHER" id="PTHR43806:SF11">
    <property type="entry name" value="CEREVISIN-RELATED"/>
    <property type="match status" value="1"/>
</dbReference>
<evidence type="ECO:0000256" key="2">
    <source>
        <dbReference type="ARBA" id="ARBA00022670"/>
    </source>
</evidence>
<evidence type="ECO:0000313" key="7">
    <source>
        <dbReference type="EMBL" id="CAB5214748.1"/>
    </source>
</evidence>
<evidence type="ECO:0000256" key="3">
    <source>
        <dbReference type="ARBA" id="ARBA00022801"/>
    </source>
</evidence>
<dbReference type="PANTHER" id="PTHR43806">
    <property type="entry name" value="PEPTIDASE S8"/>
    <property type="match status" value="1"/>
</dbReference>
<evidence type="ECO:0000259" key="6">
    <source>
        <dbReference type="Pfam" id="PF00082"/>
    </source>
</evidence>
<proteinExistence type="inferred from homology"/>
<evidence type="ECO:0000256" key="5">
    <source>
        <dbReference type="RuleBase" id="RU003355"/>
    </source>
</evidence>
<keyword evidence="2 5" id="KW-0645">Protease</keyword>
<dbReference type="InterPro" id="IPR036852">
    <property type="entry name" value="Peptidase_S8/S53_dom_sf"/>
</dbReference>
<organism evidence="7">
    <name type="scientific">uncultured Caudovirales phage</name>
    <dbReference type="NCBI Taxonomy" id="2100421"/>
    <lineage>
        <taxon>Viruses</taxon>
        <taxon>Duplodnaviria</taxon>
        <taxon>Heunggongvirae</taxon>
        <taxon>Uroviricota</taxon>
        <taxon>Caudoviricetes</taxon>
        <taxon>Peduoviridae</taxon>
        <taxon>Maltschvirus</taxon>
        <taxon>Maltschvirus maltsch</taxon>
    </lineage>
</organism>
<dbReference type="PROSITE" id="PS51892">
    <property type="entry name" value="SUBTILASE"/>
    <property type="match status" value="1"/>
</dbReference>
<dbReference type="PROSITE" id="PS00136">
    <property type="entry name" value="SUBTILASE_ASP"/>
    <property type="match status" value="1"/>
</dbReference>
<dbReference type="InterPro" id="IPR015500">
    <property type="entry name" value="Peptidase_S8_subtilisin-rel"/>
</dbReference>
<dbReference type="Pfam" id="PF00082">
    <property type="entry name" value="Peptidase_S8"/>
    <property type="match status" value="1"/>
</dbReference>
<dbReference type="InterPro" id="IPR000209">
    <property type="entry name" value="Peptidase_S8/S53_dom"/>
</dbReference>
<dbReference type="PROSITE" id="PS00138">
    <property type="entry name" value="SUBTILASE_SER"/>
    <property type="match status" value="1"/>
</dbReference>
<dbReference type="InterPro" id="IPR023828">
    <property type="entry name" value="Peptidase_S8_Ser-AS"/>
</dbReference>
<dbReference type="PROSITE" id="PS00137">
    <property type="entry name" value="SUBTILASE_HIS"/>
    <property type="match status" value="1"/>
</dbReference>
<comment type="similarity">
    <text evidence="1 5">Belongs to the peptidase S8 family.</text>
</comment>
<gene>
    <name evidence="7" type="ORF">UFOVP190_252</name>
</gene>
<dbReference type="GO" id="GO:0004252">
    <property type="term" value="F:serine-type endopeptidase activity"/>
    <property type="evidence" value="ECO:0007669"/>
    <property type="project" value="InterPro"/>
</dbReference>
<evidence type="ECO:0000256" key="1">
    <source>
        <dbReference type="ARBA" id="ARBA00011073"/>
    </source>
</evidence>
<sequence length="563" mass="61573">MTPYIVTLHKDVDYNQFWAEIENPTTGLEFIPNRAVPIHHEQPYLNRNCTYELTDAEAEQLRNDPRVDSVDNPESFYCTYSMVQTDSNFNKLTTPGLNTNKNILDLNSDGNHVNWGLVRCNSPVNNYNSNGTVSSRYNYTLDGTGVDIVIIDSGIQADHPEFQDANGQSRVQQINWFDYAPELTPDEGFVSSTFYTDLVGHGTAIAGVAAGRTFGWAKNANIYSIKNSTLNVLPDRQYGISLNSGNVASVLLGFHANKAADPVTGQKRPTIVNFSLNYQWPPGLLSANANITYRGHTSRMYPQDAGQPLMTLSNDNNAEMSSIAIFNSKTIGYSNVGLVSSNIASMNSSVNSYVEQMINAGIHVMIGSGNDFLKIDVPGGLDYDNSINFGPVKNYYNRGHSPWSANAVIVGATDQDLYSPLLDQKAIFSNYGPGVNVYAPGVGIVTCSSNVSLLESDSFFSAYPYYQNGSYKQTALSGTSFSTPQVAGVAALFLQLNPQLTPAQLKQMIIKNARPTMYSGGNVNNYSDYLNFRSVNSPTAPLVLYNPFHADQHNIATGGVQIK</sequence>
<dbReference type="SUPFAM" id="SSF52743">
    <property type="entry name" value="Subtilisin-like"/>
    <property type="match status" value="1"/>
</dbReference>
<evidence type="ECO:0000256" key="4">
    <source>
        <dbReference type="ARBA" id="ARBA00022825"/>
    </source>
</evidence>
<feature type="domain" description="Peptidase S8/S53" evidence="6">
    <location>
        <begin position="143"/>
        <end position="515"/>
    </location>
</feature>
<name>A0A6J7WKE1_9CAUD</name>
<dbReference type="InterPro" id="IPR022398">
    <property type="entry name" value="Peptidase_S8_His-AS"/>
</dbReference>
<keyword evidence="4 5" id="KW-0720">Serine protease</keyword>
<dbReference type="InterPro" id="IPR050131">
    <property type="entry name" value="Peptidase_S8_subtilisin-like"/>
</dbReference>
<dbReference type="GO" id="GO:0005615">
    <property type="term" value="C:extracellular space"/>
    <property type="evidence" value="ECO:0007669"/>
    <property type="project" value="TreeGrafter"/>
</dbReference>